<dbReference type="NCBIfam" id="TIGR01662">
    <property type="entry name" value="HAD-SF-IIIA"/>
    <property type="match status" value="1"/>
</dbReference>
<sequence>MTGTRRAVFLDRDGTINVEKEYLYRIEDFQMIPDAPEAIRLLNEAGFLVVVVTNQSGIGRGYYDELKLEKLHCHMEKELAKEGARIDAWYFCPHHPKHGTGHYRKECACRKPLPGMLLQAAKDLDIDLAASFMVGDKLADIEAGLAAGCRPLLVRTGYGQAEEQLLPHDIKAFDDIMAASLVIIEGMPPLPINISV</sequence>
<evidence type="ECO:0000313" key="14">
    <source>
        <dbReference type="EMBL" id="ACM21825.1"/>
    </source>
</evidence>
<dbReference type="FunFam" id="3.40.50.1000:FF:000037">
    <property type="entry name" value="D,D-heptose 1,7-bisphosphate phosphatase"/>
    <property type="match status" value="1"/>
</dbReference>
<dbReference type="NCBIfam" id="TIGR00213">
    <property type="entry name" value="GmhB_yaeD"/>
    <property type="match status" value="1"/>
</dbReference>
<keyword evidence="4 9" id="KW-0378">Hydrolase</keyword>
<dbReference type="SUPFAM" id="SSF56784">
    <property type="entry name" value="HAD-like"/>
    <property type="match status" value="1"/>
</dbReference>
<evidence type="ECO:0000256" key="4">
    <source>
        <dbReference type="ARBA" id="ARBA00022801"/>
    </source>
</evidence>
<dbReference type="PANTHER" id="PTHR42891">
    <property type="entry name" value="D-GLYCERO-BETA-D-MANNO-HEPTOSE-1,7-BISPHOSPHATE 7-PHOSPHATASE"/>
    <property type="match status" value="1"/>
</dbReference>
<feature type="binding site" evidence="13">
    <location>
        <position position="137"/>
    </location>
    <ligand>
        <name>Mg(2+)</name>
        <dbReference type="ChEBI" id="CHEBI:18420"/>
    </ligand>
</feature>
<feature type="binding site" evidence="13">
    <location>
        <position position="94"/>
    </location>
    <ligand>
        <name>Zn(2+)</name>
        <dbReference type="ChEBI" id="CHEBI:29105"/>
    </ligand>
</feature>
<keyword evidence="15" id="KW-1185">Reference proteome</keyword>
<dbReference type="Proteomes" id="UP000007721">
    <property type="component" value="Chromosome"/>
</dbReference>
<dbReference type="GO" id="GO:0005975">
    <property type="term" value="P:carbohydrate metabolic process"/>
    <property type="evidence" value="ECO:0007669"/>
    <property type="project" value="InterPro"/>
</dbReference>
<keyword evidence="2 9" id="KW-0963">Cytoplasm</keyword>
<accession>B9M5R6</accession>
<dbReference type="EMBL" id="CP001390">
    <property type="protein sequence ID" value="ACM21825.1"/>
    <property type="molecule type" value="Genomic_DNA"/>
</dbReference>
<evidence type="ECO:0000256" key="5">
    <source>
        <dbReference type="ARBA" id="ARBA00022833"/>
    </source>
</evidence>
<reference evidence="14 15" key="1">
    <citation type="submission" date="2009-01" db="EMBL/GenBank/DDBJ databases">
        <title>Complete sequence of Geobacter sp. FRC-32.</title>
        <authorList>
            <consortium name="US DOE Joint Genome Institute"/>
            <person name="Lucas S."/>
            <person name="Copeland A."/>
            <person name="Lapidus A."/>
            <person name="Glavina del Rio T."/>
            <person name="Dalin E."/>
            <person name="Tice H."/>
            <person name="Bruce D."/>
            <person name="Goodwin L."/>
            <person name="Pitluck S."/>
            <person name="Saunders E."/>
            <person name="Brettin T."/>
            <person name="Detter J.C."/>
            <person name="Han C."/>
            <person name="Larimer F."/>
            <person name="Land M."/>
            <person name="Hauser L."/>
            <person name="Kyrpides N."/>
            <person name="Ovchinnikova G."/>
            <person name="Kostka J."/>
            <person name="Richardson P."/>
        </authorList>
    </citation>
    <scope>NUCLEOTIDE SEQUENCE [LARGE SCALE GENOMIC DNA]</scope>
    <source>
        <strain evidence="15">DSM 22248 / JCM 15807 / FRC-32</strain>
    </source>
</reference>
<comment type="cofactor">
    <cofactor evidence="13">
        <name>Mg(2+)</name>
        <dbReference type="ChEBI" id="CHEBI:18420"/>
    </cofactor>
</comment>
<organism evidence="14 15">
    <name type="scientific">Geotalea daltonii (strain DSM 22248 / JCM 15807 / FRC-32)</name>
    <name type="common">Geobacter daltonii</name>
    <dbReference type="NCBI Taxonomy" id="316067"/>
    <lineage>
        <taxon>Bacteria</taxon>
        <taxon>Pseudomonadati</taxon>
        <taxon>Thermodesulfobacteriota</taxon>
        <taxon>Desulfuromonadia</taxon>
        <taxon>Geobacterales</taxon>
        <taxon>Geobacteraceae</taxon>
        <taxon>Geotalea</taxon>
    </lineage>
</organism>
<name>B9M5R6_GEODF</name>
<dbReference type="OrthoDB" id="9814110at2"/>
<protein>
    <recommendedName>
        <fullName evidence="7 9">D,D-heptose 1,7-bisphosphate phosphatase</fullName>
        <ecNumber evidence="9">3.1.3.-</ecNumber>
    </recommendedName>
</protein>
<feature type="binding site" evidence="11">
    <location>
        <begin position="11"/>
        <end position="13"/>
    </location>
    <ligand>
        <name>substrate</name>
    </ligand>
</feature>
<evidence type="ECO:0000256" key="11">
    <source>
        <dbReference type="PIRSR" id="PIRSR004682-2"/>
    </source>
</evidence>
<keyword evidence="5 13" id="KW-0862">Zinc</keyword>
<feature type="site" description="Stabilizes the phosphoryl group" evidence="12">
    <location>
        <position position="53"/>
    </location>
</feature>
<dbReference type="CDD" id="cd07503">
    <property type="entry name" value="HAD_HisB-N"/>
    <property type="match status" value="1"/>
</dbReference>
<dbReference type="InterPro" id="IPR006543">
    <property type="entry name" value="Histidinol-phos"/>
</dbReference>
<dbReference type="NCBIfam" id="TIGR01656">
    <property type="entry name" value="Histidinol-ppas"/>
    <property type="match status" value="1"/>
</dbReference>
<comment type="cofactor">
    <cofactor evidence="13">
        <name>Zn(2+)</name>
        <dbReference type="ChEBI" id="CHEBI:29105"/>
    </cofactor>
</comment>
<feature type="binding site" evidence="13">
    <location>
        <position position="136"/>
    </location>
    <ligand>
        <name>Mg(2+)</name>
        <dbReference type="ChEBI" id="CHEBI:18420"/>
    </ligand>
</feature>
<dbReference type="Gene3D" id="3.40.50.1000">
    <property type="entry name" value="HAD superfamily/HAD-like"/>
    <property type="match status" value="1"/>
</dbReference>
<dbReference type="RefSeq" id="WP_012648553.1">
    <property type="nucleotide sequence ID" value="NC_011979.1"/>
</dbReference>
<dbReference type="Pfam" id="PF13242">
    <property type="entry name" value="Hydrolase_like"/>
    <property type="match status" value="1"/>
</dbReference>
<dbReference type="GO" id="GO:0016791">
    <property type="term" value="F:phosphatase activity"/>
    <property type="evidence" value="ECO:0007669"/>
    <property type="project" value="InterPro"/>
</dbReference>
<evidence type="ECO:0000256" key="3">
    <source>
        <dbReference type="ARBA" id="ARBA00022723"/>
    </source>
</evidence>
<dbReference type="InterPro" id="IPR023214">
    <property type="entry name" value="HAD_sf"/>
</dbReference>
<keyword evidence="13" id="KW-0460">Magnesium</keyword>
<feature type="active site" description="Proton donor" evidence="10">
    <location>
        <position position="13"/>
    </location>
</feature>
<evidence type="ECO:0000313" key="15">
    <source>
        <dbReference type="Proteomes" id="UP000007721"/>
    </source>
</evidence>
<evidence type="ECO:0000256" key="8">
    <source>
        <dbReference type="ARBA" id="ARBA00061616"/>
    </source>
</evidence>
<dbReference type="HOGENOM" id="CLU_085077_2_1_7"/>
<dbReference type="STRING" id="316067.Geob_3482"/>
<feature type="site" description="Contributes to substrate recognition" evidence="12">
    <location>
        <position position="110"/>
    </location>
</feature>
<dbReference type="InterPro" id="IPR006549">
    <property type="entry name" value="HAD-SF_hydro_IIIA"/>
</dbReference>
<dbReference type="GO" id="GO:0005737">
    <property type="term" value="C:cytoplasm"/>
    <property type="evidence" value="ECO:0007669"/>
    <property type="project" value="UniProtKB-SubCell"/>
</dbReference>
<feature type="binding site" evidence="11">
    <location>
        <position position="137"/>
    </location>
    <ligand>
        <name>substrate</name>
    </ligand>
</feature>
<evidence type="ECO:0000256" key="6">
    <source>
        <dbReference type="ARBA" id="ARBA00023277"/>
    </source>
</evidence>
<feature type="binding site" evidence="11">
    <location>
        <begin position="110"/>
        <end position="111"/>
    </location>
    <ligand>
        <name>substrate</name>
    </ligand>
</feature>
<dbReference type="EC" id="3.1.3.-" evidence="9"/>
<feature type="binding site" evidence="13">
    <location>
        <position position="11"/>
    </location>
    <ligand>
        <name>Mg(2+)</name>
        <dbReference type="ChEBI" id="CHEBI:18420"/>
    </ligand>
</feature>
<keyword evidence="3 13" id="KW-0479">Metal-binding</keyword>
<dbReference type="InterPro" id="IPR004446">
    <property type="entry name" value="Heptose_bisP_phosphatase"/>
</dbReference>
<gene>
    <name evidence="14" type="primary">gmhB</name>
    <name evidence="14" type="ordered locus">Geob_3482</name>
</gene>
<comment type="subcellular location">
    <subcellularLocation>
        <location evidence="1 9">Cytoplasm</location>
    </subcellularLocation>
</comment>
<evidence type="ECO:0000256" key="12">
    <source>
        <dbReference type="PIRSR" id="PIRSR004682-3"/>
    </source>
</evidence>
<evidence type="ECO:0000256" key="13">
    <source>
        <dbReference type="PIRSR" id="PIRSR004682-4"/>
    </source>
</evidence>
<evidence type="ECO:0000256" key="7">
    <source>
        <dbReference type="ARBA" id="ARBA00031828"/>
    </source>
</evidence>
<dbReference type="AlphaFoldDB" id="B9M5R6"/>
<feature type="binding site" evidence="11">
    <location>
        <begin position="19"/>
        <end position="22"/>
    </location>
    <ligand>
        <name>substrate</name>
    </ligand>
</feature>
<evidence type="ECO:0000256" key="2">
    <source>
        <dbReference type="ARBA" id="ARBA00022490"/>
    </source>
</evidence>
<dbReference type="KEGG" id="geo:Geob_3482"/>
<dbReference type="PIRSF" id="PIRSF004682">
    <property type="entry name" value="GmhB"/>
    <property type="match status" value="1"/>
</dbReference>
<evidence type="ECO:0000256" key="1">
    <source>
        <dbReference type="ARBA" id="ARBA00004496"/>
    </source>
</evidence>
<evidence type="ECO:0000256" key="9">
    <source>
        <dbReference type="PIRNR" id="PIRNR004682"/>
    </source>
</evidence>
<comment type="similarity">
    <text evidence="8 9">Belongs to the gmhB family.</text>
</comment>
<feature type="binding site" evidence="13">
    <location>
        <position position="13"/>
    </location>
    <ligand>
        <name>Mg(2+)</name>
        <dbReference type="ChEBI" id="CHEBI:18420"/>
    </ligand>
</feature>
<evidence type="ECO:0000256" key="10">
    <source>
        <dbReference type="PIRSR" id="PIRSR004682-1"/>
    </source>
</evidence>
<dbReference type="PANTHER" id="PTHR42891:SF1">
    <property type="entry name" value="D-GLYCERO-BETA-D-MANNO-HEPTOSE-1,7-BISPHOSPHATE 7-PHOSPHATASE"/>
    <property type="match status" value="1"/>
</dbReference>
<feature type="binding site" evidence="13">
    <location>
        <position position="109"/>
    </location>
    <ligand>
        <name>Zn(2+)</name>
        <dbReference type="ChEBI" id="CHEBI:29105"/>
    </ligand>
</feature>
<feature type="binding site" evidence="13">
    <location>
        <position position="92"/>
    </location>
    <ligand>
        <name>Zn(2+)</name>
        <dbReference type="ChEBI" id="CHEBI:29105"/>
    </ligand>
</feature>
<feature type="binding site" evidence="11">
    <location>
        <begin position="53"/>
        <end position="56"/>
    </location>
    <ligand>
        <name>substrate</name>
    </ligand>
</feature>
<dbReference type="GO" id="GO:0046872">
    <property type="term" value="F:metal ion binding"/>
    <property type="evidence" value="ECO:0007669"/>
    <property type="project" value="UniProtKB-KW"/>
</dbReference>
<proteinExistence type="inferred from homology"/>
<feature type="site" description="Stabilizes the phosphoryl group" evidence="12">
    <location>
        <position position="111"/>
    </location>
</feature>
<dbReference type="NCBIfam" id="NF006506">
    <property type="entry name" value="PRK08942.1"/>
    <property type="match status" value="1"/>
</dbReference>
<dbReference type="InterPro" id="IPR036412">
    <property type="entry name" value="HAD-like_sf"/>
</dbReference>
<keyword evidence="6 9" id="KW-0119">Carbohydrate metabolism</keyword>
<feature type="binding site" evidence="13">
    <location>
        <position position="107"/>
    </location>
    <ligand>
        <name>Zn(2+)</name>
        <dbReference type="ChEBI" id="CHEBI:29105"/>
    </ligand>
</feature>
<dbReference type="eggNOG" id="COG0241">
    <property type="taxonomic scope" value="Bacteria"/>
</dbReference>
<feature type="active site" description="Nucleophile" evidence="10">
    <location>
        <position position="11"/>
    </location>
</feature>